<sequence length="384" mass="43699">MTVKEPELPAENRFTLDEFSRLVGLVYRSPFESPPWKSFLDHLRELLNASFVAMVMRPATLDRPSIMVVSGPTSVVSIDQFNVRFSQLDPFVNLPKNQVFSVTEVIREEQWLESTIYREYLKHLDVLHVLGADLSSTEDDPSCRFRITGSHMRPLFSEHDKEIFRLLLPHIQQSMTMWSRMDHINIERHLFAGTVERMQVGTVTLDENGEIMMINAEAQAILDQKDGIRRVGNVLKAEYPGEDALLQQLTSSALAGCTPRTQAFIESFSITRPSGRNKFGMLIRSIEAGEWSDAWKRPKAVVFFRDPEHQDTMSAGVVRRLFGLTQAETALTMHLVNGLTLDEAAERLNISRNTARSHLKLIFSKMGVARQAELVRIVLNVVIY</sequence>
<dbReference type="EMBL" id="LR778301">
    <property type="protein sequence ID" value="CAB1369876.1"/>
    <property type="molecule type" value="Genomic_DNA"/>
</dbReference>
<dbReference type="InterPro" id="IPR016032">
    <property type="entry name" value="Sig_transdc_resp-reg_C-effctor"/>
</dbReference>
<evidence type="ECO:0000313" key="2">
    <source>
        <dbReference type="Proteomes" id="UP000515733"/>
    </source>
</evidence>
<dbReference type="Proteomes" id="UP000515733">
    <property type="component" value="Chromosome"/>
</dbReference>
<dbReference type="KEGG" id="doe:DENOEST_2711"/>
<gene>
    <name evidence="1" type="ORF">DENOEST_2711</name>
</gene>
<dbReference type="SUPFAM" id="SSF46894">
    <property type="entry name" value="C-terminal effector domain of the bipartite response regulators"/>
    <property type="match status" value="1"/>
</dbReference>
<dbReference type="InterPro" id="IPR013249">
    <property type="entry name" value="RNA_pol_sigma70_r4_t2"/>
</dbReference>
<keyword evidence="2" id="KW-1185">Reference proteome</keyword>
<dbReference type="Pfam" id="PF08281">
    <property type="entry name" value="Sigma70_r4_2"/>
    <property type="match status" value="1"/>
</dbReference>
<proteinExistence type="predicted"/>
<evidence type="ECO:0000313" key="1">
    <source>
        <dbReference type="EMBL" id="CAB1369876.1"/>
    </source>
</evidence>
<protein>
    <submittedName>
        <fullName evidence="1">Regulatory protein, LuxR</fullName>
    </submittedName>
</protein>
<dbReference type="InterPro" id="IPR000792">
    <property type="entry name" value="Tscrpt_reg_LuxR_C"/>
</dbReference>
<dbReference type="SMART" id="SM00421">
    <property type="entry name" value="HTH_LUXR"/>
    <property type="match status" value="1"/>
</dbReference>
<dbReference type="AlphaFoldDB" id="A0A6S6YB89"/>
<name>A0A6S6YB89_9PROT</name>
<dbReference type="Gene3D" id="1.10.10.10">
    <property type="entry name" value="Winged helix-like DNA-binding domain superfamily/Winged helix DNA-binding domain"/>
    <property type="match status" value="1"/>
</dbReference>
<dbReference type="GO" id="GO:0016987">
    <property type="term" value="F:sigma factor activity"/>
    <property type="evidence" value="ECO:0007669"/>
    <property type="project" value="InterPro"/>
</dbReference>
<dbReference type="GO" id="GO:0006352">
    <property type="term" value="P:DNA-templated transcription initiation"/>
    <property type="evidence" value="ECO:0007669"/>
    <property type="project" value="InterPro"/>
</dbReference>
<dbReference type="RefSeq" id="WP_145772265.1">
    <property type="nucleotide sequence ID" value="NZ_LR778301.1"/>
</dbReference>
<dbReference type="OrthoDB" id="5497412at2"/>
<dbReference type="InterPro" id="IPR036388">
    <property type="entry name" value="WH-like_DNA-bd_sf"/>
</dbReference>
<accession>A0A6S6YB89</accession>
<reference evidence="1 2" key="1">
    <citation type="submission" date="2020-03" db="EMBL/GenBank/DDBJ databases">
        <authorList>
            <consortium name="Genoscope - CEA"/>
            <person name="William W."/>
        </authorList>
    </citation>
    <scope>NUCLEOTIDE SEQUENCE [LARGE SCALE GENOMIC DNA]</scope>
    <source>
        <strain evidence="2">DSM 16959</strain>
    </source>
</reference>
<dbReference type="GO" id="GO:0003677">
    <property type="term" value="F:DNA binding"/>
    <property type="evidence" value="ECO:0007669"/>
    <property type="project" value="InterPro"/>
</dbReference>
<organism evidence="1 2">
    <name type="scientific">Denitratisoma oestradiolicum</name>
    <dbReference type="NCBI Taxonomy" id="311182"/>
    <lineage>
        <taxon>Bacteria</taxon>
        <taxon>Pseudomonadati</taxon>
        <taxon>Pseudomonadota</taxon>
        <taxon>Betaproteobacteria</taxon>
        <taxon>Nitrosomonadales</taxon>
        <taxon>Sterolibacteriaceae</taxon>
        <taxon>Denitratisoma</taxon>
    </lineage>
</organism>